<gene>
    <name evidence="3" type="ORF">UXQ13_09445</name>
</gene>
<dbReference type="Proteomes" id="UP001373496">
    <property type="component" value="Unassembled WGS sequence"/>
</dbReference>
<dbReference type="Gene3D" id="1.10.10.10">
    <property type="entry name" value="Winged helix-like DNA-binding domain superfamily/Winged helix DNA-binding domain"/>
    <property type="match status" value="1"/>
</dbReference>
<dbReference type="SMART" id="SM00347">
    <property type="entry name" value="HTH_MARR"/>
    <property type="match status" value="1"/>
</dbReference>
<feature type="region of interest" description="Disordered" evidence="1">
    <location>
        <begin position="153"/>
        <end position="186"/>
    </location>
</feature>
<dbReference type="PRINTS" id="PR00598">
    <property type="entry name" value="HTHMARR"/>
</dbReference>
<dbReference type="InterPro" id="IPR052526">
    <property type="entry name" value="HTH-type_Bedaq_tolerance"/>
</dbReference>
<evidence type="ECO:0000313" key="3">
    <source>
        <dbReference type="EMBL" id="MEI4278686.1"/>
    </source>
</evidence>
<comment type="caution">
    <text evidence="3">The sequence shown here is derived from an EMBL/GenBank/DDBJ whole genome shotgun (WGS) entry which is preliminary data.</text>
</comment>
<dbReference type="PANTHER" id="PTHR39515">
    <property type="entry name" value="CONSERVED PROTEIN"/>
    <property type="match status" value="1"/>
</dbReference>
<accession>A0ABU8E765</accession>
<dbReference type="EMBL" id="JBAPLV010000008">
    <property type="protein sequence ID" value="MEI4278686.1"/>
    <property type="molecule type" value="Genomic_DNA"/>
</dbReference>
<feature type="domain" description="HTH marR-type" evidence="2">
    <location>
        <begin position="17"/>
        <end position="146"/>
    </location>
</feature>
<dbReference type="InterPro" id="IPR011991">
    <property type="entry name" value="ArsR-like_HTH"/>
</dbReference>
<dbReference type="PANTHER" id="PTHR39515:SF2">
    <property type="entry name" value="HTH-TYPE TRANSCRIPTIONAL REGULATOR RV0880"/>
    <property type="match status" value="1"/>
</dbReference>
<dbReference type="CDD" id="cd00090">
    <property type="entry name" value="HTH_ARSR"/>
    <property type="match status" value="1"/>
</dbReference>
<reference evidence="3 4" key="1">
    <citation type="submission" date="2024-03" db="EMBL/GenBank/DDBJ databases">
        <title>Draft genome sequence of Klenkia terrae.</title>
        <authorList>
            <person name="Duangmal K."/>
            <person name="Chantavorakit T."/>
        </authorList>
    </citation>
    <scope>NUCLEOTIDE SEQUENCE [LARGE SCALE GENOMIC DNA]</scope>
    <source>
        <strain evidence="3 4">JCM 17786</strain>
    </source>
</reference>
<protein>
    <submittedName>
        <fullName evidence="3">MarR family transcriptional regulator</fullName>
    </submittedName>
</protein>
<dbReference type="SUPFAM" id="SSF46785">
    <property type="entry name" value="Winged helix' DNA-binding domain"/>
    <property type="match status" value="1"/>
</dbReference>
<evidence type="ECO:0000256" key="1">
    <source>
        <dbReference type="SAM" id="MobiDB-lite"/>
    </source>
</evidence>
<evidence type="ECO:0000259" key="2">
    <source>
        <dbReference type="PROSITE" id="PS50995"/>
    </source>
</evidence>
<evidence type="ECO:0000313" key="4">
    <source>
        <dbReference type="Proteomes" id="UP001373496"/>
    </source>
</evidence>
<dbReference type="InterPro" id="IPR000835">
    <property type="entry name" value="HTH_MarR-typ"/>
</dbReference>
<organism evidence="3 4">
    <name type="scientific">Klenkia terrae</name>
    <dbReference type="NCBI Taxonomy" id="1052259"/>
    <lineage>
        <taxon>Bacteria</taxon>
        <taxon>Bacillati</taxon>
        <taxon>Actinomycetota</taxon>
        <taxon>Actinomycetes</taxon>
        <taxon>Geodermatophilales</taxon>
        <taxon>Geodermatophilaceae</taxon>
        <taxon>Klenkia</taxon>
    </lineage>
</organism>
<dbReference type="RefSeq" id="WP_097196967.1">
    <property type="nucleotide sequence ID" value="NZ_JBAPLV010000008.1"/>
</dbReference>
<dbReference type="InterPro" id="IPR036388">
    <property type="entry name" value="WH-like_DNA-bd_sf"/>
</dbReference>
<dbReference type="InterPro" id="IPR036390">
    <property type="entry name" value="WH_DNA-bd_sf"/>
</dbReference>
<dbReference type="Pfam" id="PF12802">
    <property type="entry name" value="MarR_2"/>
    <property type="match status" value="1"/>
</dbReference>
<name>A0ABU8E765_9ACTN</name>
<keyword evidence="4" id="KW-1185">Reference proteome</keyword>
<dbReference type="PROSITE" id="PS50995">
    <property type="entry name" value="HTH_MARR_2"/>
    <property type="match status" value="1"/>
</dbReference>
<sequence>MQLGGAGSAEGSMVRIERELTHLVRRAQRVQLHTDGPVEPLERSAYTILGFLNDEGPMRNGALAARLYLDASTVSRHVASLQQAGLVTREADPEDGRACRLRLTSAGRRAVAGTRQVRRNAVRELIGSWPIDEQDTFAALLERLNAGLDGRVTEAMAGGAPSPSGASPDRSAATPDEAGSKEVLRA</sequence>
<feature type="compositionally biased region" description="Low complexity" evidence="1">
    <location>
        <begin position="157"/>
        <end position="168"/>
    </location>
</feature>
<proteinExistence type="predicted"/>